<gene>
    <name evidence="1" type="ORF">ACFSRZ_01750</name>
</gene>
<evidence type="ECO:0000313" key="1">
    <source>
        <dbReference type="EMBL" id="MFD2566075.1"/>
    </source>
</evidence>
<reference evidence="2" key="1">
    <citation type="journal article" date="2019" name="Int. J. Syst. Evol. Microbiol.">
        <title>The Global Catalogue of Microorganisms (GCM) 10K type strain sequencing project: providing services to taxonomists for standard genome sequencing and annotation.</title>
        <authorList>
            <consortium name="The Broad Institute Genomics Platform"/>
            <consortium name="The Broad Institute Genome Sequencing Center for Infectious Disease"/>
            <person name="Wu L."/>
            <person name="Ma J."/>
        </authorList>
    </citation>
    <scope>NUCLEOTIDE SEQUENCE [LARGE SCALE GENOMIC DNA]</scope>
    <source>
        <strain evidence="2">KCTC 52127</strain>
    </source>
</reference>
<dbReference type="RefSeq" id="WP_379664797.1">
    <property type="nucleotide sequence ID" value="NZ_JBHULH010000001.1"/>
</dbReference>
<proteinExistence type="predicted"/>
<comment type="caution">
    <text evidence="1">The sequence shown here is derived from an EMBL/GenBank/DDBJ whole genome shotgun (WGS) entry which is preliminary data.</text>
</comment>
<name>A0ABW5LMN1_9FLAO</name>
<sequence>MSTYIMTCRITFFGNQTRDDIVLRFVESVRIESSWKLLTDSATITLPRRVLKRVFDKDKIRDVFRRGDRVTIELGYYDSSDNKNQGLKTEFEGYITHVSADIPIKIKCEDEMWRLKQVPVNYSKANVTLKELLKDILPGYQIDANEGELLGSVRFSETTASQVLEKLKQDKNIYSYFKGSTLVSGKIYSDDSNVESHYFNLERNAVSNNLQYRRAEDVKVQFIVRSFVRGKKSEFKIGEQGGDVYKLNYVGPSYAELDKLKEKAREDYNRVKSDGLEGNFVAFGTPSVRHGEKVELDSTLYLDRVGMYYVEGVNKSFDRSGYRQMIKLDRKVS</sequence>
<evidence type="ECO:0008006" key="3">
    <source>
        <dbReference type="Google" id="ProtNLM"/>
    </source>
</evidence>
<dbReference type="EMBL" id="JBHULH010000001">
    <property type="protein sequence ID" value="MFD2566075.1"/>
    <property type="molecule type" value="Genomic_DNA"/>
</dbReference>
<evidence type="ECO:0000313" key="2">
    <source>
        <dbReference type="Proteomes" id="UP001597508"/>
    </source>
</evidence>
<dbReference type="SUPFAM" id="SSF69279">
    <property type="entry name" value="Phage tail proteins"/>
    <property type="match status" value="1"/>
</dbReference>
<dbReference type="Proteomes" id="UP001597508">
    <property type="component" value="Unassembled WGS sequence"/>
</dbReference>
<keyword evidence="2" id="KW-1185">Reference proteome</keyword>
<organism evidence="1 2">
    <name type="scientific">Pseudotenacibaculum haliotis</name>
    <dbReference type="NCBI Taxonomy" id="1862138"/>
    <lineage>
        <taxon>Bacteria</taxon>
        <taxon>Pseudomonadati</taxon>
        <taxon>Bacteroidota</taxon>
        <taxon>Flavobacteriia</taxon>
        <taxon>Flavobacteriales</taxon>
        <taxon>Flavobacteriaceae</taxon>
        <taxon>Pseudotenacibaculum</taxon>
    </lineage>
</organism>
<accession>A0ABW5LMN1</accession>
<protein>
    <recommendedName>
        <fullName evidence="3">Phage protein D</fullName>
    </recommendedName>
</protein>